<dbReference type="InterPro" id="IPR050613">
    <property type="entry name" value="Sec_Metabolite_Reg"/>
</dbReference>
<dbReference type="EMBL" id="FM992691">
    <property type="protein sequence ID" value="CAX42397.1"/>
    <property type="molecule type" value="Genomic_DNA"/>
</dbReference>
<feature type="region of interest" description="Disordered" evidence="3">
    <location>
        <begin position="84"/>
        <end position="147"/>
    </location>
</feature>
<dbReference type="PANTHER" id="PTHR31001:SF88">
    <property type="entry name" value="TRANSCRIPTION FACTOR PDR3"/>
    <property type="match status" value="1"/>
</dbReference>
<proteinExistence type="predicted"/>
<dbReference type="GO" id="GO:0008270">
    <property type="term" value="F:zinc ion binding"/>
    <property type="evidence" value="ECO:0007669"/>
    <property type="project" value="InterPro"/>
</dbReference>
<dbReference type="InterPro" id="IPR001138">
    <property type="entry name" value="Zn2Cys6_DnaBD"/>
</dbReference>
<evidence type="ECO:0000259" key="4">
    <source>
        <dbReference type="PROSITE" id="PS50048"/>
    </source>
</evidence>
<protein>
    <submittedName>
        <fullName evidence="6">Zinc cluster transcription factor, putative</fullName>
    </submittedName>
</protein>
<dbReference type="PROSITE" id="PS00463">
    <property type="entry name" value="ZN2_CY6_FUNGAL_1"/>
    <property type="match status" value="1"/>
</dbReference>
<feature type="compositionally biased region" description="Basic and acidic residues" evidence="3">
    <location>
        <begin position="106"/>
        <end position="120"/>
    </location>
</feature>
<feature type="region of interest" description="Disordered" evidence="3">
    <location>
        <begin position="287"/>
        <end position="336"/>
    </location>
</feature>
<dbReference type="SUPFAM" id="SSF57701">
    <property type="entry name" value="Zn2/Cys6 DNA-binding domain"/>
    <property type="match status" value="1"/>
</dbReference>
<gene>
    <name evidence="5" type="ordered locus">Cd36_45310</name>
    <name evidence="6" type="ORF">CD36_45310</name>
</gene>
<evidence type="ECO:0000313" key="6">
    <source>
        <dbReference type="EMBL" id="CAX42397.1"/>
    </source>
</evidence>
<dbReference type="Pfam" id="PF00172">
    <property type="entry name" value="Zn_clus"/>
    <property type="match status" value="1"/>
</dbReference>
<dbReference type="Gene3D" id="4.10.240.10">
    <property type="entry name" value="Zn(2)-C6 fungal-type DNA-binding domain"/>
    <property type="match status" value="1"/>
</dbReference>
<evidence type="ECO:0000256" key="2">
    <source>
        <dbReference type="ARBA" id="ARBA00023242"/>
    </source>
</evidence>
<dbReference type="PROSITE" id="PS50048">
    <property type="entry name" value="ZN2_CY6_FUNGAL_2"/>
    <property type="match status" value="1"/>
</dbReference>
<dbReference type="PANTHER" id="PTHR31001">
    <property type="entry name" value="UNCHARACTERIZED TRANSCRIPTIONAL REGULATORY PROTEIN"/>
    <property type="match status" value="1"/>
</dbReference>
<evidence type="ECO:0000313" key="5">
    <source>
        <dbReference type="CGD" id="CAL0000161306"/>
    </source>
</evidence>
<reference evidence="6 7" key="1">
    <citation type="journal article" date="2009" name="Genome Res.">
        <title>Comparative genomics of the fungal pathogens Candida dubliniensis and Candida albicans.</title>
        <authorList>
            <person name="Jackson A.P."/>
            <person name="Gamble J.A."/>
            <person name="Yeomans T."/>
            <person name="Moran G.P."/>
            <person name="Saunders D."/>
            <person name="Harris D."/>
            <person name="Aslett M."/>
            <person name="Barrell J.F."/>
            <person name="Butler G."/>
            <person name="Citiulo F."/>
            <person name="Coleman D.C."/>
            <person name="de Groot P.W.J."/>
            <person name="Goodwin T.J."/>
            <person name="Quail M.A."/>
            <person name="McQuillan J."/>
            <person name="Munro C.A."/>
            <person name="Pain A."/>
            <person name="Poulter R.T."/>
            <person name="Rajandream M.A."/>
            <person name="Renauld H."/>
            <person name="Spiering M.J."/>
            <person name="Tivey A."/>
            <person name="Gow N.A.R."/>
            <person name="Barrell B."/>
            <person name="Sullivan D.J."/>
            <person name="Berriman M."/>
        </authorList>
    </citation>
    <scope>NUCLEOTIDE SEQUENCE [LARGE SCALE GENOMIC DNA]</scope>
    <source>
        <strain evidence="7">CD36 / ATCC MYA-646 / CBS 7987 / NCPF 3949 / NRRL Y-17841</strain>
    </source>
</reference>
<keyword evidence="7" id="KW-1185">Reference proteome</keyword>
<dbReference type="CGD" id="CAL0000161306">
    <property type="gene designation" value="Cd36_45310"/>
</dbReference>
<organism evidence="6 7">
    <name type="scientific">Candida dubliniensis (strain CD36 / ATCC MYA-646 / CBS 7987 / NCPF 3949 / NRRL Y-17841)</name>
    <name type="common">Yeast</name>
    <dbReference type="NCBI Taxonomy" id="573826"/>
    <lineage>
        <taxon>Eukaryota</taxon>
        <taxon>Fungi</taxon>
        <taxon>Dikarya</taxon>
        <taxon>Ascomycota</taxon>
        <taxon>Saccharomycotina</taxon>
        <taxon>Pichiomycetes</taxon>
        <taxon>Debaryomycetaceae</taxon>
        <taxon>Candida/Lodderomyces clade</taxon>
        <taxon>Candida</taxon>
    </lineage>
</organism>
<feature type="compositionally biased region" description="Polar residues" evidence="3">
    <location>
        <begin position="287"/>
        <end position="302"/>
    </location>
</feature>
<dbReference type="InterPro" id="IPR036864">
    <property type="entry name" value="Zn2-C6_fun-type_DNA-bd_sf"/>
</dbReference>
<dbReference type="KEGG" id="cdu:CD36_45310"/>
<dbReference type="Proteomes" id="UP000002605">
    <property type="component" value="Chromosome 4"/>
</dbReference>
<dbReference type="GeneID" id="8047558"/>
<evidence type="ECO:0000313" key="7">
    <source>
        <dbReference type="Proteomes" id="UP000002605"/>
    </source>
</evidence>
<dbReference type="CDD" id="cd00067">
    <property type="entry name" value="GAL4"/>
    <property type="match status" value="1"/>
</dbReference>
<dbReference type="eggNOG" id="ENOG502QVPF">
    <property type="taxonomic scope" value="Eukaryota"/>
</dbReference>
<accession>B9WGM2</accession>
<evidence type="ECO:0000256" key="1">
    <source>
        <dbReference type="ARBA" id="ARBA00004123"/>
    </source>
</evidence>
<comment type="subcellular location">
    <subcellularLocation>
        <location evidence="1">Nucleus</location>
    </subcellularLocation>
</comment>
<dbReference type="HOGENOM" id="CLU_732728_0_0_1"/>
<dbReference type="AlphaFoldDB" id="B9WGM2"/>
<sequence>MVETSESNSFSMSTNVTGIPNPNVQIIQDGKIVKKVQRTRQRKILSCVYCHSKKIKCDRQEPCSQCTKLDIECKYFINERISRGGKKSSRLTADEKKLRGLTSSAEESKKGQSKSDEATKSQDTQSSLSSCPTNSSTTTVTNPLATSSSLETNIEEVEQKHFVTVSDNKNFIENSNQTQREQLGIDDGAFKPSGLDMSASILTFPNKSETNSNLNSLRGFTTTLESPFSGADPFAMGSLIQSPMVNQATNNMTNSYFNHNFTTQTNNQISFNSSSFPLANQDVSITFPSHVNSPTMTFSERLQQQQQQQQQQSQQPQPRQQTPHRPESDSLMKTQTQNSSLYHSFNEYRVNTATSINYLYGTNTYGENSNILNDIMEYLPTGKDRSFELMDRYINSVHLLLPIVVNMNEFLAQHKLYWEIKSKRDSSSSDADANNPHVESYR</sequence>
<dbReference type="GO" id="GO:0000981">
    <property type="term" value="F:DNA-binding transcription factor activity, RNA polymerase II-specific"/>
    <property type="evidence" value="ECO:0007669"/>
    <property type="project" value="InterPro"/>
</dbReference>
<dbReference type="RefSeq" id="XP_002420175.1">
    <property type="nucleotide sequence ID" value="XM_002420130.1"/>
</dbReference>
<dbReference type="GO" id="GO:0005634">
    <property type="term" value="C:nucleus"/>
    <property type="evidence" value="ECO:0007669"/>
    <property type="project" value="UniProtKB-SubCell"/>
</dbReference>
<feature type="domain" description="Zn(2)-C6 fungal-type" evidence="4">
    <location>
        <begin position="46"/>
        <end position="75"/>
    </location>
</feature>
<name>B9WGM2_CANDC</name>
<feature type="compositionally biased region" description="Low complexity" evidence="3">
    <location>
        <begin position="303"/>
        <end position="321"/>
    </location>
</feature>
<dbReference type="OrthoDB" id="762982at2759"/>
<keyword evidence="2" id="KW-0539">Nucleus</keyword>
<feature type="compositionally biased region" description="Low complexity" evidence="3">
    <location>
        <begin position="124"/>
        <end position="141"/>
    </location>
</feature>
<evidence type="ECO:0000256" key="3">
    <source>
        <dbReference type="SAM" id="MobiDB-lite"/>
    </source>
</evidence>
<dbReference type="SMART" id="SM00066">
    <property type="entry name" value="GAL4"/>
    <property type="match status" value="1"/>
</dbReference>
<dbReference type="VEuPathDB" id="FungiDB:CD36_45310"/>